<dbReference type="EMBL" id="JANIID010000008">
    <property type="protein sequence ID" value="MCQ8770532.1"/>
    <property type="molecule type" value="Genomic_DNA"/>
</dbReference>
<dbReference type="PANTHER" id="PTHR39624">
    <property type="entry name" value="PROTEIN INVOLVED IN RIMO-MEDIATED BETA-METHYLTHIOLATION OF RIBOSOMAL PROTEIN S12 YCAO"/>
    <property type="match status" value="1"/>
</dbReference>
<accession>A0A9X2RL52</accession>
<dbReference type="SUPFAM" id="SSF82784">
    <property type="entry name" value="OsmC-like"/>
    <property type="match status" value="1"/>
</dbReference>
<dbReference type="InterPro" id="IPR015946">
    <property type="entry name" value="KH_dom-like_a/b"/>
</dbReference>
<keyword evidence="3" id="KW-1185">Reference proteome</keyword>
<dbReference type="InterPro" id="IPR003718">
    <property type="entry name" value="OsmC/Ohr_fam"/>
</dbReference>
<dbReference type="PANTHER" id="PTHR39624:SF2">
    <property type="entry name" value="OSMC-LIKE PROTEIN"/>
    <property type="match status" value="1"/>
</dbReference>
<comment type="caution">
    <text evidence="2">The sequence shown here is derived from an EMBL/GenBank/DDBJ whole genome shotgun (WGS) entry which is preliminary data.</text>
</comment>
<evidence type="ECO:0000256" key="1">
    <source>
        <dbReference type="SAM" id="MobiDB-lite"/>
    </source>
</evidence>
<feature type="region of interest" description="Disordered" evidence="1">
    <location>
        <begin position="1"/>
        <end position="34"/>
    </location>
</feature>
<dbReference type="InterPro" id="IPR036102">
    <property type="entry name" value="OsmC/Ohrsf"/>
</dbReference>
<protein>
    <submittedName>
        <fullName evidence="2">OsmC family protein</fullName>
    </submittedName>
</protein>
<feature type="compositionally biased region" description="Basic and acidic residues" evidence="1">
    <location>
        <begin position="10"/>
        <end position="22"/>
    </location>
</feature>
<reference evidence="2" key="1">
    <citation type="submission" date="2022-06" db="EMBL/GenBank/DDBJ databases">
        <title>WGS of actinobacteria.</title>
        <authorList>
            <person name="Thawai C."/>
        </authorList>
    </citation>
    <scope>NUCLEOTIDE SEQUENCE</scope>
    <source>
        <strain evidence="2">AA8</strain>
    </source>
</reference>
<dbReference type="Pfam" id="PF02566">
    <property type="entry name" value="OsmC"/>
    <property type="match status" value="1"/>
</dbReference>
<dbReference type="AlphaFoldDB" id="A0A9X2RL52"/>
<evidence type="ECO:0000313" key="2">
    <source>
        <dbReference type="EMBL" id="MCQ8770532.1"/>
    </source>
</evidence>
<proteinExistence type="predicted"/>
<sequence length="165" mass="17606">MTPAPGEADTPAHHAHPADDAHNATTPLPPGRLRVDHRTADTYTISVRGHRLVADQPPGSGGNDEGPTPTELFAASLASCVAFYAGRYLRRHGVDESGLRVEAEFVMADDRPARVSTVRLTVWVPAGLEPRRHDALLAVASHCTVHNTLTQPPEVVIRLGPAPAL</sequence>
<dbReference type="Proteomes" id="UP001142374">
    <property type="component" value="Unassembled WGS sequence"/>
</dbReference>
<gene>
    <name evidence="2" type="ORF">NQU55_12190</name>
</gene>
<name>A0A9X2RL52_9ACTN</name>
<organism evidence="2 3">
    <name type="scientific">Streptomyces telluris</name>
    <dbReference type="NCBI Taxonomy" id="2720021"/>
    <lineage>
        <taxon>Bacteria</taxon>
        <taxon>Bacillati</taxon>
        <taxon>Actinomycetota</taxon>
        <taxon>Actinomycetes</taxon>
        <taxon>Kitasatosporales</taxon>
        <taxon>Streptomycetaceae</taxon>
        <taxon>Streptomyces</taxon>
    </lineage>
</organism>
<dbReference type="Gene3D" id="3.30.300.20">
    <property type="match status" value="1"/>
</dbReference>
<evidence type="ECO:0000313" key="3">
    <source>
        <dbReference type="Proteomes" id="UP001142374"/>
    </source>
</evidence>
<dbReference type="RefSeq" id="WP_206330220.1">
    <property type="nucleotide sequence ID" value="NZ_JAATER010000812.1"/>
</dbReference>